<dbReference type="Gene3D" id="1.25.40.650">
    <property type="match status" value="1"/>
</dbReference>
<keyword evidence="7 9" id="KW-0449">Lipoprotein</keyword>
<keyword evidence="1 8" id="KW-0732">Signal</keyword>
<dbReference type="PANTHER" id="PTHR38038">
    <property type="entry name" value="PENICILLIN-BINDING PROTEIN ACTIVATOR LPOA"/>
    <property type="match status" value="1"/>
</dbReference>
<feature type="chain" id="PRO_5046491285" evidence="8">
    <location>
        <begin position="22"/>
        <end position="630"/>
    </location>
</feature>
<dbReference type="Proteomes" id="UP001497493">
    <property type="component" value="Chromosome"/>
</dbReference>
<evidence type="ECO:0000256" key="3">
    <source>
        <dbReference type="ARBA" id="ARBA00022984"/>
    </source>
</evidence>
<evidence type="ECO:0000256" key="8">
    <source>
        <dbReference type="SAM" id="SignalP"/>
    </source>
</evidence>
<sequence length="630" mass="67870">MPSATRLLATLSLLLVLAGCAGQLPRWGGGPEPDPQAESLFRAGDYEGAMHRYRHLAQTTRDHDYYLLRAADAALRAGDGRTAQQLADAVDPRELEKFDRNQYLLLQSRLDLNAGRARDAMAKLNILAGERLEGGQEVHYRTLRASAYNQLGDMLASARERVELGRLLSDPEAIRKNNEAIYDALDRLPDQALTERLAPESDTLSGWMDLTHVLKTTPPGGLSTALNEWRTRYPGHPADGGFLDSLVREKGLKVQVSPLGQAAEAPPASQPPAAPAHPFIGVLLPLSGPYAAASQAIRSGMLAAYYADPNPAKLPLRFVDSQAGDVYQSYRKLAEEGASAVVGPLTKEHVVALSRGGDLPVPVLALNQTAEADHEQLFQLGLTPEQDVEQAAGSAWFDARQNALVLAPATQFGQRMIKHFTGYWRTLGGKVLAVKTYPHHGPDLAAPVQELLAKAAPPPAGAAPNAAQPADFVFLIADARDARSIMPQIATHAAGRLPVYGNSHVYSGKSDPAADQDLDGLIFCDLPWLLNPNDGGPLSTQALATQIQQTPPDYVKLIALGLDAYRLVPQLRQFKDDPQYRFSGATGTLSLQTGNRFQRQLECAQFAGGTLQPRGTAPVLQSPTPPVTAR</sequence>
<dbReference type="RefSeq" id="WP_348758651.1">
    <property type="nucleotide sequence ID" value="NZ_OZ026884.1"/>
</dbReference>
<feature type="signal peptide" evidence="8">
    <location>
        <begin position="1"/>
        <end position="21"/>
    </location>
</feature>
<gene>
    <name evidence="9" type="ORF">MECH1_V1_0283</name>
</gene>
<keyword evidence="5" id="KW-0564">Palmitate</keyword>
<dbReference type="InterPro" id="IPR007443">
    <property type="entry name" value="LpoA"/>
</dbReference>
<keyword evidence="10" id="KW-1185">Reference proteome</keyword>
<evidence type="ECO:0000313" key="10">
    <source>
        <dbReference type="Proteomes" id="UP001497493"/>
    </source>
</evidence>
<keyword evidence="2" id="KW-0133">Cell shape</keyword>
<dbReference type="CDD" id="cd06339">
    <property type="entry name" value="PBP1_YraM_LppC_lipoprotein-like"/>
    <property type="match status" value="1"/>
</dbReference>
<evidence type="ECO:0000256" key="6">
    <source>
        <dbReference type="ARBA" id="ARBA00023237"/>
    </source>
</evidence>
<evidence type="ECO:0000256" key="5">
    <source>
        <dbReference type="ARBA" id="ARBA00023139"/>
    </source>
</evidence>
<keyword evidence="6" id="KW-0998">Cell outer membrane</keyword>
<dbReference type="Gene3D" id="1.25.40.10">
    <property type="entry name" value="Tetratricopeptide repeat domain"/>
    <property type="match status" value="1"/>
</dbReference>
<keyword evidence="3" id="KW-0573">Peptidoglycan synthesis</keyword>
<dbReference type="InterPro" id="IPR028082">
    <property type="entry name" value="Peripla_BP_I"/>
</dbReference>
<organism evidence="9 10">
    <name type="scientific">Candidatus Methylocalor cossyra</name>
    <dbReference type="NCBI Taxonomy" id="3108543"/>
    <lineage>
        <taxon>Bacteria</taxon>
        <taxon>Pseudomonadati</taxon>
        <taxon>Pseudomonadota</taxon>
        <taxon>Gammaproteobacteria</taxon>
        <taxon>Methylococcales</taxon>
        <taxon>Methylococcaceae</taxon>
        <taxon>Candidatus Methylocalor</taxon>
    </lineage>
</organism>
<evidence type="ECO:0000256" key="4">
    <source>
        <dbReference type="ARBA" id="ARBA00023136"/>
    </source>
</evidence>
<dbReference type="Pfam" id="PF04348">
    <property type="entry name" value="LppC"/>
    <property type="match status" value="2"/>
</dbReference>
<dbReference type="InterPro" id="IPR011990">
    <property type="entry name" value="TPR-like_helical_dom_sf"/>
</dbReference>
<evidence type="ECO:0000256" key="2">
    <source>
        <dbReference type="ARBA" id="ARBA00022960"/>
    </source>
</evidence>
<evidence type="ECO:0000256" key="7">
    <source>
        <dbReference type="ARBA" id="ARBA00023288"/>
    </source>
</evidence>
<dbReference type="EMBL" id="OZ026884">
    <property type="protein sequence ID" value="CAL1239059.1"/>
    <property type="molecule type" value="Genomic_DNA"/>
</dbReference>
<keyword evidence="4" id="KW-0472">Membrane</keyword>
<reference evidence="9 10" key="1">
    <citation type="submission" date="2024-04" db="EMBL/GenBank/DDBJ databases">
        <authorList>
            <person name="Cremers G."/>
        </authorList>
    </citation>
    <scope>NUCLEOTIDE SEQUENCE [LARGE SCALE GENOMIC DNA]</scope>
    <source>
        <strain evidence="9">MeCH1-AG</strain>
    </source>
</reference>
<dbReference type="SUPFAM" id="SSF53822">
    <property type="entry name" value="Periplasmic binding protein-like I"/>
    <property type="match status" value="1"/>
</dbReference>
<evidence type="ECO:0000313" key="9">
    <source>
        <dbReference type="EMBL" id="CAL1239059.1"/>
    </source>
</evidence>
<dbReference type="Gene3D" id="3.40.50.2300">
    <property type="match status" value="2"/>
</dbReference>
<accession>A0ABM9NEQ3</accession>
<protein>
    <submittedName>
        <fullName evidence="9">LppC lipoprotein</fullName>
    </submittedName>
</protein>
<name>A0ABM9NEQ3_9GAMM</name>
<proteinExistence type="predicted"/>
<evidence type="ECO:0000256" key="1">
    <source>
        <dbReference type="ARBA" id="ARBA00022729"/>
    </source>
</evidence>
<dbReference type="PROSITE" id="PS51257">
    <property type="entry name" value="PROKAR_LIPOPROTEIN"/>
    <property type="match status" value="1"/>
</dbReference>
<dbReference type="PANTHER" id="PTHR38038:SF1">
    <property type="entry name" value="PENICILLIN-BINDING PROTEIN ACTIVATOR LPOA"/>
    <property type="match status" value="1"/>
</dbReference>